<keyword evidence="3" id="KW-1185">Reference proteome</keyword>
<proteinExistence type="predicted"/>
<accession>A0A8X6TEA4</accession>
<evidence type="ECO:0000313" key="2">
    <source>
        <dbReference type="EMBL" id="GFT05581.1"/>
    </source>
</evidence>
<dbReference type="EMBL" id="BMAW01007823">
    <property type="protein sequence ID" value="GFT05581.1"/>
    <property type="molecule type" value="Genomic_DNA"/>
</dbReference>
<evidence type="ECO:0000256" key="1">
    <source>
        <dbReference type="SAM" id="MobiDB-lite"/>
    </source>
</evidence>
<name>A0A8X6TEA4_NEPPI</name>
<evidence type="ECO:0000313" key="3">
    <source>
        <dbReference type="Proteomes" id="UP000887013"/>
    </source>
</evidence>
<feature type="region of interest" description="Disordered" evidence="1">
    <location>
        <begin position="1"/>
        <end position="26"/>
    </location>
</feature>
<sequence length="91" mass="10538">MGVYPYAPQLMRRGRGGNGTREKRRQRQLACGLESDILRGLWEQRMRLLWKPFPHHTNHFSPTSDEVEGRKQRHWGCSLCSPMAISGLCSE</sequence>
<organism evidence="2 3">
    <name type="scientific">Nephila pilipes</name>
    <name type="common">Giant wood spider</name>
    <name type="synonym">Nephila maculata</name>
    <dbReference type="NCBI Taxonomy" id="299642"/>
    <lineage>
        <taxon>Eukaryota</taxon>
        <taxon>Metazoa</taxon>
        <taxon>Ecdysozoa</taxon>
        <taxon>Arthropoda</taxon>
        <taxon>Chelicerata</taxon>
        <taxon>Arachnida</taxon>
        <taxon>Araneae</taxon>
        <taxon>Araneomorphae</taxon>
        <taxon>Entelegynae</taxon>
        <taxon>Araneoidea</taxon>
        <taxon>Nephilidae</taxon>
        <taxon>Nephila</taxon>
    </lineage>
</organism>
<reference evidence="2" key="1">
    <citation type="submission" date="2020-08" db="EMBL/GenBank/DDBJ databases">
        <title>Multicomponent nature underlies the extraordinary mechanical properties of spider dragline silk.</title>
        <authorList>
            <person name="Kono N."/>
            <person name="Nakamura H."/>
            <person name="Mori M."/>
            <person name="Yoshida Y."/>
            <person name="Ohtoshi R."/>
            <person name="Malay A.D."/>
            <person name="Moran D.A.P."/>
            <person name="Tomita M."/>
            <person name="Numata K."/>
            <person name="Arakawa K."/>
        </authorList>
    </citation>
    <scope>NUCLEOTIDE SEQUENCE</scope>
</reference>
<dbReference type="AlphaFoldDB" id="A0A8X6TEA4"/>
<gene>
    <name evidence="2" type="ORF">NPIL_395061</name>
</gene>
<dbReference type="Proteomes" id="UP000887013">
    <property type="component" value="Unassembled WGS sequence"/>
</dbReference>
<protein>
    <submittedName>
        <fullName evidence="2">Uncharacterized protein</fullName>
    </submittedName>
</protein>
<comment type="caution">
    <text evidence="2">The sequence shown here is derived from an EMBL/GenBank/DDBJ whole genome shotgun (WGS) entry which is preliminary data.</text>
</comment>